<proteinExistence type="predicted"/>
<sequence>MLTAQALTEEQQTDFALGALEGTAWREVSTEARALERELRGEEGSTSQVPVASLATRELPGRPEVDLEQWKEEVNGNCARNCKTS</sequence>
<dbReference type="EMBL" id="JAINUF010000011">
    <property type="protein sequence ID" value="KAJ8346544.1"/>
    <property type="molecule type" value="Genomic_DNA"/>
</dbReference>
<protein>
    <submittedName>
        <fullName evidence="2">Uncharacterized protein</fullName>
    </submittedName>
</protein>
<organism evidence="2 3">
    <name type="scientific">Synaphobranchus kaupii</name>
    <name type="common">Kaup's arrowtooth eel</name>
    <dbReference type="NCBI Taxonomy" id="118154"/>
    <lineage>
        <taxon>Eukaryota</taxon>
        <taxon>Metazoa</taxon>
        <taxon>Chordata</taxon>
        <taxon>Craniata</taxon>
        <taxon>Vertebrata</taxon>
        <taxon>Euteleostomi</taxon>
        <taxon>Actinopterygii</taxon>
        <taxon>Neopterygii</taxon>
        <taxon>Teleostei</taxon>
        <taxon>Anguilliformes</taxon>
        <taxon>Synaphobranchidae</taxon>
        <taxon>Synaphobranchus</taxon>
    </lineage>
</organism>
<gene>
    <name evidence="2" type="ORF">SKAU_G00279450</name>
</gene>
<keyword evidence="3" id="KW-1185">Reference proteome</keyword>
<comment type="caution">
    <text evidence="2">The sequence shown here is derived from an EMBL/GenBank/DDBJ whole genome shotgun (WGS) entry which is preliminary data.</text>
</comment>
<dbReference type="AlphaFoldDB" id="A0A9Q1EWY0"/>
<feature type="compositionally biased region" description="Basic and acidic residues" evidence="1">
    <location>
        <begin position="59"/>
        <end position="68"/>
    </location>
</feature>
<evidence type="ECO:0000256" key="1">
    <source>
        <dbReference type="SAM" id="MobiDB-lite"/>
    </source>
</evidence>
<reference evidence="2" key="1">
    <citation type="journal article" date="2023" name="Science">
        <title>Genome structures resolve the early diversification of teleost fishes.</title>
        <authorList>
            <person name="Parey E."/>
            <person name="Louis A."/>
            <person name="Montfort J."/>
            <person name="Bouchez O."/>
            <person name="Roques C."/>
            <person name="Iampietro C."/>
            <person name="Lluch J."/>
            <person name="Castinel A."/>
            <person name="Donnadieu C."/>
            <person name="Desvignes T."/>
            <person name="Floi Bucao C."/>
            <person name="Jouanno E."/>
            <person name="Wen M."/>
            <person name="Mejri S."/>
            <person name="Dirks R."/>
            <person name="Jansen H."/>
            <person name="Henkel C."/>
            <person name="Chen W.J."/>
            <person name="Zahm M."/>
            <person name="Cabau C."/>
            <person name="Klopp C."/>
            <person name="Thompson A.W."/>
            <person name="Robinson-Rechavi M."/>
            <person name="Braasch I."/>
            <person name="Lecointre G."/>
            <person name="Bobe J."/>
            <person name="Postlethwait J.H."/>
            <person name="Berthelot C."/>
            <person name="Roest Crollius H."/>
            <person name="Guiguen Y."/>
        </authorList>
    </citation>
    <scope>NUCLEOTIDE SEQUENCE</scope>
    <source>
        <strain evidence="2">WJC10195</strain>
    </source>
</reference>
<feature type="region of interest" description="Disordered" evidence="1">
    <location>
        <begin position="37"/>
        <end position="68"/>
    </location>
</feature>
<evidence type="ECO:0000313" key="2">
    <source>
        <dbReference type="EMBL" id="KAJ8346544.1"/>
    </source>
</evidence>
<name>A0A9Q1EWY0_SYNKA</name>
<dbReference type="Proteomes" id="UP001152622">
    <property type="component" value="Chromosome 11"/>
</dbReference>
<accession>A0A9Q1EWY0</accession>
<evidence type="ECO:0000313" key="3">
    <source>
        <dbReference type="Proteomes" id="UP001152622"/>
    </source>
</evidence>